<evidence type="ECO:0000256" key="5">
    <source>
        <dbReference type="ARBA" id="ARBA00022822"/>
    </source>
</evidence>
<dbReference type="EMBL" id="DUJS01000004">
    <property type="protein sequence ID" value="HII70405.1"/>
    <property type="molecule type" value="Genomic_DNA"/>
</dbReference>
<dbReference type="PANTHER" id="PTHR43418">
    <property type="entry name" value="MULTIFUNCTIONAL TRYPTOPHAN BIOSYNTHESIS PROTEIN-RELATED"/>
    <property type="match status" value="1"/>
</dbReference>
<feature type="domain" description="Glutamine amidotransferase" evidence="12">
    <location>
        <begin position="5"/>
        <end position="188"/>
    </location>
</feature>
<dbReference type="RefSeq" id="WP_011018806.1">
    <property type="nucleotide sequence ID" value="NZ_DUJS01000004.1"/>
</dbReference>
<evidence type="ECO:0000256" key="9">
    <source>
        <dbReference type="ARBA" id="ARBA00025634"/>
    </source>
</evidence>
<evidence type="ECO:0000256" key="11">
    <source>
        <dbReference type="ARBA" id="ARBA00079115"/>
    </source>
</evidence>
<comment type="caution">
    <text evidence="13">The sequence shown here is derived from an EMBL/GenBank/DDBJ whole genome shotgun (WGS) entry which is preliminary data.</text>
</comment>
<evidence type="ECO:0000256" key="7">
    <source>
        <dbReference type="ARBA" id="ARBA00023141"/>
    </source>
</evidence>
<dbReference type="InterPro" id="IPR050472">
    <property type="entry name" value="Anth_synth/Amidotransfase"/>
</dbReference>
<evidence type="ECO:0000313" key="13">
    <source>
        <dbReference type="EMBL" id="HII70405.1"/>
    </source>
</evidence>
<dbReference type="PRINTS" id="PR00096">
    <property type="entry name" value="GATASE"/>
</dbReference>
<comment type="pathway">
    <text evidence="1">Amino-acid biosynthesis; L-tryptophan biosynthesis; L-tryptophan from chorismate: step 1/5.</text>
</comment>
<dbReference type="PANTHER" id="PTHR43418:SF4">
    <property type="entry name" value="MULTIFUNCTIONAL TRYPTOPHAN BIOSYNTHESIS PROTEIN"/>
    <property type="match status" value="1"/>
</dbReference>
<name>A0A832T970_9EURY</name>
<dbReference type="GeneID" id="1477739"/>
<keyword evidence="7" id="KW-0057">Aromatic amino acid biosynthesis</keyword>
<evidence type="ECO:0000256" key="8">
    <source>
        <dbReference type="ARBA" id="ARBA00023239"/>
    </source>
</evidence>
<dbReference type="InterPro" id="IPR029062">
    <property type="entry name" value="Class_I_gatase-like"/>
</dbReference>
<comment type="catalytic activity">
    <reaction evidence="10">
        <text>chorismate + L-glutamine = anthranilate + pyruvate + L-glutamate + H(+)</text>
        <dbReference type="Rhea" id="RHEA:21732"/>
        <dbReference type="ChEBI" id="CHEBI:15361"/>
        <dbReference type="ChEBI" id="CHEBI:15378"/>
        <dbReference type="ChEBI" id="CHEBI:16567"/>
        <dbReference type="ChEBI" id="CHEBI:29748"/>
        <dbReference type="ChEBI" id="CHEBI:29985"/>
        <dbReference type="ChEBI" id="CHEBI:58359"/>
        <dbReference type="EC" id="4.1.3.27"/>
    </reaction>
</comment>
<gene>
    <name evidence="13" type="ORF">HA336_04140</name>
</gene>
<dbReference type="GO" id="GO:0000162">
    <property type="term" value="P:L-tryptophan biosynthetic process"/>
    <property type="evidence" value="ECO:0007669"/>
    <property type="project" value="UniProtKB-KW"/>
</dbReference>
<dbReference type="GO" id="GO:0005829">
    <property type="term" value="C:cytosol"/>
    <property type="evidence" value="ECO:0007669"/>
    <property type="project" value="TreeGrafter"/>
</dbReference>
<evidence type="ECO:0000256" key="3">
    <source>
        <dbReference type="ARBA" id="ARBA00012266"/>
    </source>
</evidence>
<evidence type="ECO:0000256" key="6">
    <source>
        <dbReference type="ARBA" id="ARBA00022962"/>
    </source>
</evidence>
<dbReference type="PROSITE" id="PS51273">
    <property type="entry name" value="GATASE_TYPE_1"/>
    <property type="match status" value="1"/>
</dbReference>
<dbReference type="InterPro" id="IPR006221">
    <property type="entry name" value="TrpG/PapA_dom"/>
</dbReference>
<keyword evidence="8" id="KW-0456">Lyase</keyword>
<dbReference type="PRINTS" id="PR00097">
    <property type="entry name" value="ANTSNTHASEII"/>
</dbReference>
<accession>A0A832T970</accession>
<dbReference type="AlphaFoldDB" id="A0A832T970"/>
<organism evidence="13 14">
    <name type="scientific">Methanopyrus kandleri</name>
    <dbReference type="NCBI Taxonomy" id="2320"/>
    <lineage>
        <taxon>Archaea</taxon>
        <taxon>Methanobacteriati</taxon>
        <taxon>Methanobacteriota</taxon>
        <taxon>Methanomada group</taxon>
        <taxon>Methanopyri</taxon>
        <taxon>Methanopyrales</taxon>
        <taxon>Methanopyraceae</taxon>
        <taxon>Methanopyrus</taxon>
    </lineage>
</organism>
<evidence type="ECO:0000313" key="14">
    <source>
        <dbReference type="Proteomes" id="UP000619545"/>
    </source>
</evidence>
<reference evidence="13" key="1">
    <citation type="journal article" date="2020" name="bioRxiv">
        <title>A rank-normalized archaeal taxonomy based on genome phylogeny resolves widespread incomplete and uneven classifications.</title>
        <authorList>
            <person name="Rinke C."/>
            <person name="Chuvochina M."/>
            <person name="Mussig A.J."/>
            <person name="Chaumeil P.-A."/>
            <person name="Waite D.W."/>
            <person name="Whitman W.B."/>
            <person name="Parks D.H."/>
            <person name="Hugenholtz P."/>
        </authorList>
    </citation>
    <scope>NUCLEOTIDE SEQUENCE</scope>
    <source>
        <strain evidence="13">UBA8853</strain>
    </source>
</reference>
<evidence type="ECO:0000256" key="10">
    <source>
        <dbReference type="ARBA" id="ARBA00047683"/>
    </source>
</evidence>
<dbReference type="EC" id="4.1.3.27" evidence="3"/>
<proteinExistence type="predicted"/>
<keyword evidence="5" id="KW-0822">Tryptophan biosynthesis</keyword>
<evidence type="ECO:0000259" key="12">
    <source>
        <dbReference type="Pfam" id="PF00117"/>
    </source>
</evidence>
<dbReference type="Gene3D" id="3.40.50.880">
    <property type="match status" value="1"/>
</dbReference>
<dbReference type="CDD" id="cd01743">
    <property type="entry name" value="GATase1_Anthranilate_Synthase"/>
    <property type="match status" value="1"/>
</dbReference>
<keyword evidence="6" id="KW-0315">Glutamine amidotransferase</keyword>
<sequence>MRRLVLINNKDSFVYNLYHLFASYDLDLKVVSNKVPLSRLERLRPDGLVVSPGPGHPERDAGVSVPAIRRFAGEIPILGVCLGHQCIGVAYGAQIRRAKRIVHGKTSPIEHDGSGILSGLESPFQGMRYHSLVIEESSLPEELLPCAWSGDDGELMAVRHADYDVYGVQFHPESFMTEGGDRIARNFLELLG</sequence>
<keyword evidence="4" id="KW-0028">Amino-acid biosynthesis</keyword>
<dbReference type="PRINTS" id="PR00099">
    <property type="entry name" value="CPSGATASE"/>
</dbReference>
<dbReference type="Proteomes" id="UP000619545">
    <property type="component" value="Unassembled WGS sequence"/>
</dbReference>
<dbReference type="NCBIfam" id="TIGR00566">
    <property type="entry name" value="trpG_papA"/>
    <property type="match status" value="1"/>
</dbReference>
<comment type="subunit">
    <text evidence="2">Heterotetramer consisting of two non-identical subunits: a beta subunit (TrpG) and a large alpha subunit (TrpE).</text>
</comment>
<dbReference type="Pfam" id="PF00117">
    <property type="entry name" value="GATase"/>
    <property type="match status" value="1"/>
</dbReference>
<comment type="function">
    <text evidence="9">Part of a heterotetrameric complex that catalyzes the two-step biosynthesis of anthranilate, an intermediate in the biosynthesis of L-tryptophan. In the first step, the glutamine-binding beta subunit (TrpG) of anthranilate synthase (AS) provides the glutamine amidotransferase activity which generates ammonia as a substrate that, along with chorismate, is used in the second step, catalyzed by the large alpha subunit of AS (TrpE) to produce anthranilate. In the absence of TrpG, TrpE can synthesize anthranilate directly from chorismate and high concentrations of ammonia.</text>
</comment>
<dbReference type="OMA" id="YEVAVYQ"/>
<dbReference type="FunFam" id="3.40.50.880:FF:000003">
    <property type="entry name" value="Anthranilate synthase component II"/>
    <property type="match status" value="1"/>
</dbReference>
<protein>
    <recommendedName>
        <fullName evidence="3">anthranilate synthase</fullName>
        <ecNumber evidence="3">4.1.3.27</ecNumber>
    </recommendedName>
    <alternativeName>
        <fullName evidence="11">Anthranilate synthase, GATase component</fullName>
    </alternativeName>
</protein>
<evidence type="ECO:0000256" key="1">
    <source>
        <dbReference type="ARBA" id="ARBA00004873"/>
    </source>
</evidence>
<evidence type="ECO:0000256" key="4">
    <source>
        <dbReference type="ARBA" id="ARBA00022605"/>
    </source>
</evidence>
<dbReference type="InterPro" id="IPR017926">
    <property type="entry name" value="GATASE"/>
</dbReference>
<dbReference type="GO" id="GO:0004049">
    <property type="term" value="F:anthranilate synthase activity"/>
    <property type="evidence" value="ECO:0007669"/>
    <property type="project" value="UniProtKB-EC"/>
</dbReference>
<dbReference type="SUPFAM" id="SSF52317">
    <property type="entry name" value="Class I glutamine amidotransferase-like"/>
    <property type="match status" value="1"/>
</dbReference>
<evidence type="ECO:0000256" key="2">
    <source>
        <dbReference type="ARBA" id="ARBA00011575"/>
    </source>
</evidence>